<dbReference type="PANTHER" id="PTHR19446">
    <property type="entry name" value="REVERSE TRANSCRIPTASES"/>
    <property type="match status" value="1"/>
</dbReference>
<protein>
    <recommendedName>
        <fullName evidence="4">Endonuclease/exonuclease/phosphatase domain-containing protein</fullName>
    </recommendedName>
</protein>
<evidence type="ECO:0000313" key="3">
    <source>
        <dbReference type="Proteomes" id="UP000247702"/>
    </source>
</evidence>
<dbReference type="InterPro" id="IPR036691">
    <property type="entry name" value="Endo/exonu/phosph_ase_sf"/>
</dbReference>
<comment type="caution">
    <text evidence="2">The sequence shown here is derived from an EMBL/GenBank/DDBJ whole genome shotgun (WGS) entry which is preliminary data.</text>
</comment>
<evidence type="ECO:0000313" key="2">
    <source>
        <dbReference type="EMBL" id="GBB95443.1"/>
    </source>
</evidence>
<feature type="region of interest" description="Disordered" evidence="1">
    <location>
        <begin position="223"/>
        <end position="258"/>
    </location>
</feature>
<evidence type="ECO:0000256" key="1">
    <source>
        <dbReference type="SAM" id="MobiDB-lite"/>
    </source>
</evidence>
<name>A0A2Z6QZ29_9GLOM</name>
<feature type="compositionally biased region" description="Basic residues" evidence="1">
    <location>
        <begin position="105"/>
        <end position="117"/>
    </location>
</feature>
<dbReference type="Proteomes" id="UP000247702">
    <property type="component" value="Unassembled WGS sequence"/>
</dbReference>
<sequence>MGGILFLDLPKSYPVSLHGGSEILSSRICRHPHSAAPNIKDIDLAPLIRELGAKAVNIPLSLNSYKPKRWAYITFPSQELMDVAMEQLIGYQERFHVGQPSRPKTTSRSRSHSRLRSKGPDNSRPSQHQQSSSTQSKVNIPNNQRNRSKSNDKRDRSVSFSSALRTPPLSSTCKQPPSLSPQDASEILSLLKVLQQDMADVRDRITAFELNDQRMTRIERHIGLQSLSSVPPTATQSSDMNIDQPDVSRPSLAQDSPPCMSHSRSLNPFYLILSLRHLILHTPTSDQALRDTTIDLLIQALSDTKRLGFHHAICGDFNMHLDQFYPIFFNQTQIASKRIHRLFNFLLSSGYVDFTPINFSDSLGTFHRADVITRIDYIWSCPLLKSFLLTSIISDVCDSSLSDHNPIVTYFDSFLLSSSVKLASGLHLLKDKEYQDLSIKSHIEKRDLNFDTDISSFINSALSRSRRRIVLDRVFIDHPTAPRLLTDPLDISDAVVNHFQHAVPIKSTPPVHISALLTDGGLTHSPPCLNGKAPGPSMITYEMLKHLGPAANALLLALICKCFASADIPDLWRQAMVFPIPKPHEWRCQLQNTRPITLLEVIQKSFVKLLYNRLSSILAAHNVLTGGNFAGLPGGTCRDPIITLESIIHHAIAPIPHCGSSPKIFLRHLTLFISLC</sequence>
<organism evidence="2 3">
    <name type="scientific">Rhizophagus clarus</name>
    <dbReference type="NCBI Taxonomy" id="94130"/>
    <lineage>
        <taxon>Eukaryota</taxon>
        <taxon>Fungi</taxon>
        <taxon>Fungi incertae sedis</taxon>
        <taxon>Mucoromycota</taxon>
        <taxon>Glomeromycotina</taxon>
        <taxon>Glomeromycetes</taxon>
        <taxon>Glomerales</taxon>
        <taxon>Glomeraceae</taxon>
        <taxon>Rhizophagus</taxon>
    </lineage>
</organism>
<dbReference type="AlphaFoldDB" id="A0A2Z6QZ29"/>
<feature type="region of interest" description="Disordered" evidence="1">
    <location>
        <begin position="94"/>
        <end position="182"/>
    </location>
</feature>
<evidence type="ECO:0008006" key="4">
    <source>
        <dbReference type="Google" id="ProtNLM"/>
    </source>
</evidence>
<feature type="compositionally biased region" description="Low complexity" evidence="1">
    <location>
        <begin position="123"/>
        <end position="136"/>
    </location>
</feature>
<keyword evidence="3" id="KW-1185">Reference proteome</keyword>
<feature type="compositionally biased region" description="Polar residues" evidence="1">
    <location>
        <begin position="225"/>
        <end position="241"/>
    </location>
</feature>
<reference evidence="2 3" key="1">
    <citation type="submission" date="2017-11" db="EMBL/GenBank/DDBJ databases">
        <title>The genome of Rhizophagus clarus HR1 reveals common genetic basis of auxotrophy among arbuscular mycorrhizal fungi.</title>
        <authorList>
            <person name="Kobayashi Y."/>
        </authorList>
    </citation>
    <scope>NUCLEOTIDE SEQUENCE [LARGE SCALE GENOMIC DNA]</scope>
    <source>
        <strain evidence="2 3">HR1</strain>
    </source>
</reference>
<dbReference type="SUPFAM" id="SSF56219">
    <property type="entry name" value="DNase I-like"/>
    <property type="match status" value="1"/>
</dbReference>
<gene>
    <name evidence="2" type="ORF">RclHR1_25370002</name>
</gene>
<dbReference type="Gene3D" id="3.60.10.10">
    <property type="entry name" value="Endonuclease/exonuclease/phosphatase"/>
    <property type="match status" value="1"/>
</dbReference>
<feature type="compositionally biased region" description="Polar residues" evidence="1">
    <location>
        <begin position="158"/>
        <end position="182"/>
    </location>
</feature>
<proteinExistence type="predicted"/>
<accession>A0A2Z6QZ29</accession>
<dbReference type="EMBL" id="BEXD01001710">
    <property type="protein sequence ID" value="GBB95443.1"/>
    <property type="molecule type" value="Genomic_DNA"/>
</dbReference>